<evidence type="ECO:0000313" key="2">
    <source>
        <dbReference type="EMBL" id="GEO17457.1"/>
    </source>
</evidence>
<dbReference type="SUPFAM" id="SSF53474">
    <property type="entry name" value="alpha/beta-Hydrolases"/>
    <property type="match status" value="1"/>
</dbReference>
<feature type="domain" description="AB hydrolase-1" evidence="1">
    <location>
        <begin position="40"/>
        <end position="290"/>
    </location>
</feature>
<evidence type="ECO:0000259" key="1">
    <source>
        <dbReference type="Pfam" id="PF00561"/>
    </source>
</evidence>
<dbReference type="AlphaFoldDB" id="A0A512C071"/>
<accession>A0A512C071</accession>
<dbReference type="InterPro" id="IPR029058">
    <property type="entry name" value="AB_hydrolase_fold"/>
</dbReference>
<reference evidence="2 3" key="1">
    <citation type="submission" date="2019-07" db="EMBL/GenBank/DDBJ databases">
        <title>Whole genome shotgun sequence of Microvirga aerophila NBRC 106136.</title>
        <authorList>
            <person name="Hosoyama A."/>
            <person name="Uohara A."/>
            <person name="Ohji S."/>
            <person name="Ichikawa N."/>
        </authorList>
    </citation>
    <scope>NUCLEOTIDE SEQUENCE [LARGE SCALE GENOMIC DNA]</scope>
    <source>
        <strain evidence="2 3">NBRC 106136</strain>
    </source>
</reference>
<keyword evidence="3" id="KW-1185">Reference proteome</keyword>
<dbReference type="Gene3D" id="3.40.50.1820">
    <property type="entry name" value="alpha/beta hydrolase"/>
    <property type="match status" value="1"/>
</dbReference>
<dbReference type="OrthoDB" id="9798888at2"/>
<sequence>MDDTESEPRPAIPPIGATKTIATQDGRNLTYLEVGDPHGPLVIHNHGGPSSRFEARLFANSASKNRLRLICVDRPGIGQSSPQKTRTYSGWADDLVTIADALGYHEFGVTGWSEGGPWALAAAAYIDPLRLRHVSSIAGGSYGTFGDNWAADYLSQADALGGFLALHFEPGFRLMYATLGITAKHFRGAFDKQLRKAVNDYDRQILLQPGFKTAFYEACAECFAQGSDGLVRDSELLYRSWAFNVTTIERRVHMWQGMDDRLVPASINKTMADRMPGAAWHPVEGAGHFVAVGSGDELFGIAAEELGA</sequence>
<name>A0A512C071_9HYPH</name>
<dbReference type="RefSeq" id="WP_114188751.1">
    <property type="nucleotide sequence ID" value="NZ_BJYU01000106.1"/>
</dbReference>
<protein>
    <recommendedName>
        <fullName evidence="1">AB hydrolase-1 domain-containing protein</fullName>
    </recommendedName>
</protein>
<evidence type="ECO:0000313" key="3">
    <source>
        <dbReference type="Proteomes" id="UP000321085"/>
    </source>
</evidence>
<dbReference type="Pfam" id="PF00561">
    <property type="entry name" value="Abhydrolase_1"/>
    <property type="match status" value="1"/>
</dbReference>
<proteinExistence type="predicted"/>
<dbReference type="InterPro" id="IPR000073">
    <property type="entry name" value="AB_hydrolase_1"/>
</dbReference>
<organism evidence="2 3">
    <name type="scientific">Microvirga aerophila</name>
    <dbReference type="NCBI Taxonomy" id="670291"/>
    <lineage>
        <taxon>Bacteria</taxon>
        <taxon>Pseudomonadati</taxon>
        <taxon>Pseudomonadota</taxon>
        <taxon>Alphaproteobacteria</taxon>
        <taxon>Hyphomicrobiales</taxon>
        <taxon>Methylobacteriaceae</taxon>
        <taxon>Microvirga</taxon>
    </lineage>
</organism>
<comment type="caution">
    <text evidence="2">The sequence shown here is derived from an EMBL/GenBank/DDBJ whole genome shotgun (WGS) entry which is preliminary data.</text>
</comment>
<dbReference type="PANTHER" id="PTHR45763">
    <property type="entry name" value="HYDROLASE, ALPHA/BETA FOLD FAMILY PROTEIN, EXPRESSED-RELATED"/>
    <property type="match status" value="1"/>
</dbReference>
<dbReference type="PANTHER" id="PTHR45763:SF46">
    <property type="entry name" value="AB HYDROLASE-1 DOMAIN-CONTAINING PROTEIN"/>
    <property type="match status" value="1"/>
</dbReference>
<dbReference type="Proteomes" id="UP000321085">
    <property type="component" value="Unassembled WGS sequence"/>
</dbReference>
<dbReference type="EMBL" id="BJYU01000106">
    <property type="protein sequence ID" value="GEO17457.1"/>
    <property type="molecule type" value="Genomic_DNA"/>
</dbReference>
<gene>
    <name evidence="2" type="ORF">MAE02_51530</name>
</gene>